<proteinExistence type="inferred from homology"/>
<comment type="caution">
    <text evidence="6">Lacks conserved residue(s) required for the propagation of feature annotation.</text>
</comment>
<keyword evidence="9" id="KW-1185">Reference proteome</keyword>
<comment type="similarity">
    <text evidence="2 6">Belongs to the SURF1 family.</text>
</comment>
<evidence type="ECO:0000256" key="5">
    <source>
        <dbReference type="ARBA" id="ARBA00023136"/>
    </source>
</evidence>
<dbReference type="PANTHER" id="PTHR23427:SF2">
    <property type="entry name" value="SURFEIT LOCUS PROTEIN 1"/>
    <property type="match status" value="1"/>
</dbReference>
<gene>
    <name evidence="8" type="ORF">ABDK96_00660</name>
</gene>
<protein>
    <recommendedName>
        <fullName evidence="6">SURF1-like protein</fullName>
    </recommendedName>
</protein>
<evidence type="ECO:0000256" key="6">
    <source>
        <dbReference type="RuleBase" id="RU363076"/>
    </source>
</evidence>
<comment type="subcellular location">
    <subcellularLocation>
        <location evidence="6">Cell membrane</location>
        <topology evidence="6">Multi-pass membrane protein</topology>
    </subcellularLocation>
    <subcellularLocation>
        <location evidence="1">Membrane</location>
    </subcellularLocation>
</comment>
<evidence type="ECO:0000256" key="3">
    <source>
        <dbReference type="ARBA" id="ARBA00022692"/>
    </source>
</evidence>
<dbReference type="InterPro" id="IPR045214">
    <property type="entry name" value="Surf1/Surf4"/>
</dbReference>
<sequence>MTEEPPVTDEPAAPGTKRAKLDFRFVLSPQWLGGLAFCVIFSMACALLGQWQMDRRMEAVTEINKVLENYDDAPVPLAGNAGLFTAFRAPQEWTPVSMTGEYVEEDTRIVRNRPKAGKPGYEVLVPFRADGGETIVVNRGWLPIGNTAGRPDAVPAPPEGEVTVVVRTKPGEPDIGRDAPEGQLASIDLVAFEQSVGYPVADTAYGEMVEEDPAPQTRPQTLVPPTLDEGPHLSYSLQWFLFGLMSFIVWGYMARQRAVNDRDDRELGLTEDDGYISAYRPPRPKPVRRRGGRPTDEEAEDALLDAAESRR</sequence>
<evidence type="ECO:0000256" key="7">
    <source>
        <dbReference type="SAM" id="MobiDB-lite"/>
    </source>
</evidence>
<evidence type="ECO:0000256" key="2">
    <source>
        <dbReference type="ARBA" id="ARBA00007165"/>
    </source>
</evidence>
<evidence type="ECO:0000256" key="1">
    <source>
        <dbReference type="ARBA" id="ARBA00004370"/>
    </source>
</evidence>
<evidence type="ECO:0000256" key="4">
    <source>
        <dbReference type="ARBA" id="ARBA00022989"/>
    </source>
</evidence>
<keyword evidence="4 6" id="KW-1133">Transmembrane helix</keyword>
<dbReference type="Proteomes" id="UP001484097">
    <property type="component" value="Unassembled WGS sequence"/>
</dbReference>
<comment type="caution">
    <text evidence="8">The sequence shown here is derived from an EMBL/GenBank/DDBJ whole genome shotgun (WGS) entry which is preliminary data.</text>
</comment>
<feature type="region of interest" description="Disordered" evidence="7">
    <location>
        <begin position="271"/>
        <end position="311"/>
    </location>
</feature>
<evidence type="ECO:0000313" key="8">
    <source>
        <dbReference type="EMBL" id="MEO9246194.1"/>
    </source>
</evidence>
<dbReference type="CDD" id="cd06662">
    <property type="entry name" value="SURF1"/>
    <property type="match status" value="1"/>
</dbReference>
<dbReference type="InterPro" id="IPR002994">
    <property type="entry name" value="Surf1/Shy1"/>
</dbReference>
<dbReference type="Pfam" id="PF02104">
    <property type="entry name" value="SURF1"/>
    <property type="match status" value="1"/>
</dbReference>
<dbReference type="PROSITE" id="PS50895">
    <property type="entry name" value="SURF1"/>
    <property type="match status" value="1"/>
</dbReference>
<keyword evidence="6" id="KW-1003">Cell membrane</keyword>
<accession>A0ABV0IDF6</accession>
<feature type="transmembrane region" description="Helical" evidence="6">
    <location>
        <begin position="31"/>
        <end position="49"/>
    </location>
</feature>
<dbReference type="RefSeq" id="WP_347919108.1">
    <property type="nucleotide sequence ID" value="NZ_JBDXMX010000001.1"/>
</dbReference>
<reference evidence="8 9" key="1">
    <citation type="submission" date="2024-05" db="EMBL/GenBank/DDBJ databases">
        <authorList>
            <person name="Yi C."/>
        </authorList>
    </citation>
    <scope>NUCLEOTIDE SEQUENCE [LARGE SCALE GENOMIC DNA]</scope>
    <source>
        <strain evidence="8 9">XS13</strain>
    </source>
</reference>
<organism evidence="8 9">
    <name type="scientific">Citricoccus nitrophenolicus</name>
    <dbReference type="NCBI Taxonomy" id="863575"/>
    <lineage>
        <taxon>Bacteria</taxon>
        <taxon>Bacillati</taxon>
        <taxon>Actinomycetota</taxon>
        <taxon>Actinomycetes</taxon>
        <taxon>Micrococcales</taxon>
        <taxon>Micrococcaceae</taxon>
        <taxon>Citricoccus</taxon>
    </lineage>
</organism>
<dbReference type="EMBL" id="JBDXMX010000001">
    <property type="protein sequence ID" value="MEO9246194.1"/>
    <property type="molecule type" value="Genomic_DNA"/>
</dbReference>
<keyword evidence="3 6" id="KW-0812">Transmembrane</keyword>
<keyword evidence="5 6" id="KW-0472">Membrane</keyword>
<dbReference type="PANTHER" id="PTHR23427">
    <property type="entry name" value="SURFEIT LOCUS PROTEIN"/>
    <property type="match status" value="1"/>
</dbReference>
<name>A0ABV0IDF6_9MICC</name>
<feature type="compositionally biased region" description="Basic residues" evidence="7">
    <location>
        <begin position="282"/>
        <end position="292"/>
    </location>
</feature>
<evidence type="ECO:0000313" key="9">
    <source>
        <dbReference type="Proteomes" id="UP001484097"/>
    </source>
</evidence>